<evidence type="ECO:0000259" key="5">
    <source>
        <dbReference type="Pfam" id="PF01593"/>
    </source>
</evidence>
<comment type="subcellular location">
    <subcellularLocation>
        <location evidence="4">Mitochondrion inner membrane</location>
    </subcellularLocation>
</comment>
<dbReference type="GO" id="GO:0006782">
    <property type="term" value="P:protoporphyrinogen IX biosynthetic process"/>
    <property type="evidence" value="ECO:0007669"/>
    <property type="project" value="UniProtKB-UniRule"/>
</dbReference>
<name>A0A9W4DLS0_BLUGR</name>
<evidence type="ECO:0000313" key="7">
    <source>
        <dbReference type="Proteomes" id="UP000683417"/>
    </source>
</evidence>
<keyword evidence="2 4" id="KW-0274">FAD</keyword>
<evidence type="ECO:0000256" key="3">
    <source>
        <dbReference type="ARBA" id="ARBA00023002"/>
    </source>
</evidence>
<dbReference type="Proteomes" id="UP000683417">
    <property type="component" value="Unassembled WGS sequence"/>
</dbReference>
<dbReference type="InterPro" id="IPR004572">
    <property type="entry name" value="Protoporphyrinogen_oxidase"/>
</dbReference>
<accession>A0A9W4DLS0</accession>
<feature type="domain" description="Amine oxidase" evidence="5">
    <location>
        <begin position="128"/>
        <end position="608"/>
    </location>
</feature>
<keyword evidence="4" id="KW-0627">Porphyrin biosynthesis</keyword>
<comment type="caution">
    <text evidence="6">The sequence shown here is derived from an EMBL/GenBank/DDBJ whole genome shotgun (WGS) entry which is preliminary data.</text>
</comment>
<protein>
    <recommendedName>
        <fullName evidence="4">Protoporphyrinogen oxidase</fullName>
        <ecNumber evidence="4">1.3.3.4</ecNumber>
    </recommendedName>
</protein>
<dbReference type="PANTHER" id="PTHR42923">
    <property type="entry name" value="PROTOPORPHYRINOGEN OXIDASE"/>
    <property type="match status" value="1"/>
</dbReference>
<reference evidence="6" key="1">
    <citation type="submission" date="2020-10" db="EMBL/GenBank/DDBJ databases">
        <authorList>
            <person name="Muller C M."/>
        </authorList>
    </citation>
    <scope>NUCLEOTIDE SEQUENCE</scope>
    <source>
        <strain evidence="6">THUN-12</strain>
    </source>
</reference>
<dbReference type="Pfam" id="PF01593">
    <property type="entry name" value="Amino_oxidase"/>
    <property type="match status" value="1"/>
</dbReference>
<dbReference type="InterPro" id="IPR050464">
    <property type="entry name" value="Zeta_carotene_desat/Oxidored"/>
</dbReference>
<dbReference type="GO" id="GO:0005743">
    <property type="term" value="C:mitochondrial inner membrane"/>
    <property type="evidence" value="ECO:0007669"/>
    <property type="project" value="UniProtKB-SubCell"/>
</dbReference>
<comment type="pathway">
    <text evidence="4">Porphyrin-containing compound metabolism; protoporphyrin-IX biosynthesis; protoporphyrin-IX from protoporphyrinogen-IX: step 1/1.</text>
</comment>
<comment type="similarity">
    <text evidence="4">Belongs to the protoporphyrinogen/coproporphyrinogen oxidase family. Protoporphyrinogen oxidase subfamily.</text>
</comment>
<dbReference type="PANTHER" id="PTHR42923:SF3">
    <property type="entry name" value="PROTOPORPHYRINOGEN OXIDASE"/>
    <property type="match status" value="1"/>
</dbReference>
<keyword evidence="4" id="KW-0350">Heme biosynthesis</keyword>
<dbReference type="EMBL" id="CAJHIT010000008">
    <property type="protein sequence ID" value="CAD6504119.1"/>
    <property type="molecule type" value="Genomic_DNA"/>
</dbReference>
<evidence type="ECO:0000313" key="6">
    <source>
        <dbReference type="EMBL" id="CAD6504119.1"/>
    </source>
</evidence>
<comment type="catalytic activity">
    <reaction evidence="4">
        <text>protoporphyrinogen IX + 3 O2 = protoporphyrin IX + 3 H2O2</text>
        <dbReference type="Rhea" id="RHEA:25576"/>
        <dbReference type="ChEBI" id="CHEBI:15379"/>
        <dbReference type="ChEBI" id="CHEBI:16240"/>
        <dbReference type="ChEBI" id="CHEBI:57306"/>
        <dbReference type="ChEBI" id="CHEBI:57307"/>
        <dbReference type="EC" id="1.3.3.4"/>
    </reaction>
</comment>
<dbReference type="GO" id="GO:0004729">
    <property type="term" value="F:oxygen-dependent protoporphyrinogen oxidase activity"/>
    <property type="evidence" value="ECO:0007669"/>
    <property type="project" value="UniProtKB-UniRule"/>
</dbReference>
<comment type="function">
    <text evidence="4">Catalyzes the 6-electron oxidation of protoporphyrinogen-IX to form protoporphyrin-IX.</text>
</comment>
<keyword evidence="1 4" id="KW-0285">Flavoprotein</keyword>
<comment type="cofactor">
    <cofactor evidence="4">
        <name>FAD</name>
        <dbReference type="ChEBI" id="CHEBI:57692"/>
    </cofactor>
    <text evidence="4">Binds 1 FAD per subunit.</text>
</comment>
<sequence length="631" mass="70100">CRNISLDVTILCISRTSDIPPKSRLLEFHTFADCPNTPVQAMCCSVRFFAHSGPFTHPHKAIWKQHQLSKLAASYKEITPTLSLDYQVSRLSQSRRYSSFSSTLQRDHGATCNSTQPQSHIAIIGGGISGLTTAYYLSKNSQNVEITLYESSNRLGGWLHSETSTENGKIVFESGPRTLRFGTPTSLATAEIIQNLKLEDEIITNAHDSAAARNRFVYYPDRLVRMPGPGENVLNQVYSLLTEPIFSGAFSACLEFYRPPRPASLKDESVARFLHRRLGSENLVNNIHSAILHGIYAGDIEQLSIRSLFPTLWYMEEQFGSMTKGALTCSKKNIRIMSPSDFNIRREILPKINPVLWERLSGASVYSFRNGLDTLSRALEDYLRAASNVKIRLSETAKCITTCDNGINLETSRNKCPETYTQIISTLLPHQTSSLTPNLPSLSLVPTVTVMVVNLYYSSPTLLSSHGFGYLIPRSVPFEQNPERALGIVFDSDAIQGQDEVPGTKLTVMIGGHWWDGLHNYPDENEGINMAKAVLRRHLGIIVEPEVVRVNIQKECIPQYTVGHTERLANVINEMATFNGRLSVTGCGYSGVGVNDCIAAARNLATNICSSKGEITGLEWVYERLQQVTVN</sequence>
<gene>
    <name evidence="6" type="ORF">BGTH12_LOCUS5477</name>
</gene>
<evidence type="ECO:0000256" key="1">
    <source>
        <dbReference type="ARBA" id="ARBA00022630"/>
    </source>
</evidence>
<dbReference type="AlphaFoldDB" id="A0A9W4DLS0"/>
<evidence type="ECO:0000256" key="2">
    <source>
        <dbReference type="ARBA" id="ARBA00022827"/>
    </source>
</evidence>
<proteinExistence type="inferred from homology"/>
<dbReference type="InterPro" id="IPR002937">
    <property type="entry name" value="Amino_oxidase"/>
</dbReference>
<feature type="non-terminal residue" evidence="6">
    <location>
        <position position="631"/>
    </location>
</feature>
<evidence type="ECO:0000256" key="4">
    <source>
        <dbReference type="RuleBase" id="RU367069"/>
    </source>
</evidence>
<dbReference type="EC" id="1.3.3.4" evidence="4"/>
<organism evidence="6 7">
    <name type="scientific">Blumeria graminis f. sp. triticale</name>
    <dbReference type="NCBI Taxonomy" id="1689686"/>
    <lineage>
        <taxon>Eukaryota</taxon>
        <taxon>Fungi</taxon>
        <taxon>Dikarya</taxon>
        <taxon>Ascomycota</taxon>
        <taxon>Pezizomycotina</taxon>
        <taxon>Leotiomycetes</taxon>
        <taxon>Erysiphales</taxon>
        <taxon>Erysiphaceae</taxon>
        <taxon>Blumeria</taxon>
    </lineage>
</organism>
<keyword evidence="3 4" id="KW-0560">Oxidoreductase</keyword>
<dbReference type="NCBIfam" id="TIGR00562">
    <property type="entry name" value="proto_IX_ox"/>
    <property type="match status" value="1"/>
</dbReference>